<dbReference type="AlphaFoldDB" id="A0A941BC69"/>
<feature type="domain" description="Glyoxalase-like" evidence="1">
    <location>
        <begin position="11"/>
        <end position="123"/>
    </location>
</feature>
<organism evidence="2 3">
    <name type="scientific">Ideonella alba</name>
    <dbReference type="NCBI Taxonomy" id="2824118"/>
    <lineage>
        <taxon>Bacteria</taxon>
        <taxon>Pseudomonadati</taxon>
        <taxon>Pseudomonadota</taxon>
        <taxon>Betaproteobacteria</taxon>
        <taxon>Burkholderiales</taxon>
        <taxon>Sphaerotilaceae</taxon>
        <taxon>Ideonella</taxon>
    </lineage>
</organism>
<evidence type="ECO:0000313" key="2">
    <source>
        <dbReference type="EMBL" id="MBQ0931620.1"/>
    </source>
</evidence>
<reference evidence="2 3" key="1">
    <citation type="submission" date="2021-04" db="EMBL/GenBank/DDBJ databases">
        <title>The genome sequence of Ideonella sp. 3Y2.</title>
        <authorList>
            <person name="Liu Y."/>
        </authorList>
    </citation>
    <scope>NUCLEOTIDE SEQUENCE [LARGE SCALE GENOMIC DNA]</scope>
    <source>
        <strain evidence="2 3">3Y2</strain>
    </source>
</reference>
<dbReference type="InterPro" id="IPR041581">
    <property type="entry name" value="Glyoxalase_6"/>
</dbReference>
<dbReference type="InterPro" id="IPR029068">
    <property type="entry name" value="Glyas_Bleomycin-R_OHBP_Dase"/>
</dbReference>
<keyword evidence="3" id="KW-1185">Reference proteome</keyword>
<dbReference type="Pfam" id="PF18029">
    <property type="entry name" value="Glyoxalase_6"/>
    <property type="match status" value="1"/>
</dbReference>
<protein>
    <submittedName>
        <fullName evidence="2">Glyoxalase/bleomycin resistance/dioxygenase family protein</fullName>
    </submittedName>
</protein>
<dbReference type="Gene3D" id="3.10.180.10">
    <property type="entry name" value="2,3-Dihydroxybiphenyl 1,2-Dioxygenase, domain 1"/>
    <property type="match status" value="1"/>
</dbReference>
<name>A0A941BC69_9BURK</name>
<evidence type="ECO:0000313" key="3">
    <source>
        <dbReference type="Proteomes" id="UP000676246"/>
    </source>
</evidence>
<dbReference type="RefSeq" id="WP_210854588.1">
    <property type="nucleotide sequence ID" value="NZ_JAGQDD010000009.1"/>
</dbReference>
<sequence>MSGPARAGLFIYAVDAPRLAAFYEAVAGMRQLHQADELWVLQSADIQLLVHAIPAPIAAQITVTTPPQRREDTALKFFFSVADLAQAGALIQRLGGELFAERWSGPGFIIAHAMDPEGNVFQLREPLQAPDA</sequence>
<proteinExistence type="predicted"/>
<dbReference type="EMBL" id="JAGQDD010000009">
    <property type="protein sequence ID" value="MBQ0931620.1"/>
    <property type="molecule type" value="Genomic_DNA"/>
</dbReference>
<dbReference type="Proteomes" id="UP000676246">
    <property type="component" value="Unassembled WGS sequence"/>
</dbReference>
<comment type="caution">
    <text evidence="2">The sequence shown here is derived from an EMBL/GenBank/DDBJ whole genome shotgun (WGS) entry which is preliminary data.</text>
</comment>
<gene>
    <name evidence="2" type="ORF">KAK03_14125</name>
</gene>
<dbReference type="SUPFAM" id="SSF54593">
    <property type="entry name" value="Glyoxalase/Bleomycin resistance protein/Dihydroxybiphenyl dioxygenase"/>
    <property type="match status" value="1"/>
</dbReference>
<evidence type="ECO:0000259" key="1">
    <source>
        <dbReference type="Pfam" id="PF18029"/>
    </source>
</evidence>
<accession>A0A941BC69</accession>